<accession>A0A6M5YHE4</accession>
<dbReference type="InterPro" id="IPR029062">
    <property type="entry name" value="Class_I_gatase-like"/>
</dbReference>
<evidence type="ECO:0000313" key="4">
    <source>
        <dbReference type="Proteomes" id="UP000503447"/>
    </source>
</evidence>
<dbReference type="Gene3D" id="3.40.50.410">
    <property type="entry name" value="von Willebrand factor, type A domain"/>
    <property type="match status" value="1"/>
</dbReference>
<name>A0A6M5YHE4_9BACT</name>
<dbReference type="Gene3D" id="3.40.50.880">
    <property type="match status" value="1"/>
</dbReference>
<dbReference type="Pfam" id="PF07705">
    <property type="entry name" value="CARDB"/>
    <property type="match status" value="1"/>
</dbReference>
<dbReference type="SUPFAM" id="SSF52317">
    <property type="entry name" value="Class I glutamine amidotransferase-like"/>
    <property type="match status" value="1"/>
</dbReference>
<dbReference type="Gene3D" id="2.60.40.10">
    <property type="entry name" value="Immunoglobulins"/>
    <property type="match status" value="1"/>
</dbReference>
<evidence type="ECO:0000313" key="3">
    <source>
        <dbReference type="EMBL" id="QJW92730.1"/>
    </source>
</evidence>
<dbReference type="InterPro" id="IPR011635">
    <property type="entry name" value="CARDB"/>
</dbReference>
<dbReference type="EMBL" id="CP053452">
    <property type="protein sequence ID" value="QJW92730.1"/>
    <property type="molecule type" value="Genomic_DNA"/>
</dbReference>
<feature type="domain" description="VWFA" evidence="2">
    <location>
        <begin position="88"/>
        <end position="257"/>
    </location>
</feature>
<feature type="transmembrane region" description="Helical" evidence="1">
    <location>
        <begin position="56"/>
        <end position="74"/>
    </location>
</feature>
<dbReference type="Proteomes" id="UP000503447">
    <property type="component" value="Chromosome"/>
</dbReference>
<gene>
    <name evidence="3" type="ORF">FTUN_0227</name>
</gene>
<keyword evidence="1" id="KW-0472">Membrane</keyword>
<dbReference type="AlphaFoldDB" id="A0A6M5YHE4"/>
<dbReference type="PANTHER" id="PTHR37464">
    <property type="entry name" value="BLL2463 PROTEIN"/>
    <property type="match status" value="1"/>
</dbReference>
<keyword evidence="1" id="KW-1133">Transmembrane helix</keyword>
<dbReference type="InterPro" id="IPR013783">
    <property type="entry name" value="Ig-like_fold"/>
</dbReference>
<feature type="transmembrane region" description="Helical" evidence="1">
    <location>
        <begin position="722"/>
        <end position="740"/>
    </location>
</feature>
<protein>
    <recommendedName>
        <fullName evidence="2">VWFA domain-containing protein</fullName>
    </recommendedName>
</protein>
<dbReference type="SUPFAM" id="SSF53300">
    <property type="entry name" value="vWA-like"/>
    <property type="match status" value="1"/>
</dbReference>
<dbReference type="InterPro" id="IPR024163">
    <property type="entry name" value="Aerotolerance_reg_N"/>
</dbReference>
<dbReference type="SMART" id="SM00327">
    <property type="entry name" value="VWA"/>
    <property type="match status" value="1"/>
</dbReference>
<dbReference type="Pfam" id="PF13519">
    <property type="entry name" value="VWA_2"/>
    <property type="match status" value="1"/>
</dbReference>
<evidence type="ECO:0000256" key="1">
    <source>
        <dbReference type="SAM" id="Phobius"/>
    </source>
</evidence>
<proteinExistence type="predicted"/>
<dbReference type="KEGG" id="ftj:FTUN_0227"/>
<feature type="transmembrane region" description="Helical" evidence="1">
    <location>
        <begin position="6"/>
        <end position="25"/>
    </location>
</feature>
<dbReference type="PANTHER" id="PTHR37464:SF1">
    <property type="entry name" value="BLL2463 PROTEIN"/>
    <property type="match status" value="1"/>
</dbReference>
<evidence type="ECO:0000259" key="2">
    <source>
        <dbReference type="SMART" id="SM00327"/>
    </source>
</evidence>
<organism evidence="3 4">
    <name type="scientific">Frigoriglobus tundricola</name>
    <dbReference type="NCBI Taxonomy" id="2774151"/>
    <lineage>
        <taxon>Bacteria</taxon>
        <taxon>Pseudomonadati</taxon>
        <taxon>Planctomycetota</taxon>
        <taxon>Planctomycetia</taxon>
        <taxon>Gemmatales</taxon>
        <taxon>Gemmataceae</taxon>
        <taxon>Frigoriglobus</taxon>
    </lineage>
</organism>
<dbReference type="CDD" id="cd00198">
    <property type="entry name" value="vWFA"/>
    <property type="match status" value="1"/>
</dbReference>
<dbReference type="InterPro" id="IPR002035">
    <property type="entry name" value="VWF_A"/>
</dbReference>
<dbReference type="RefSeq" id="WP_171469076.1">
    <property type="nucleotide sequence ID" value="NZ_CP053452.2"/>
</dbReference>
<dbReference type="NCBIfam" id="TIGR02226">
    <property type="entry name" value="two_anch"/>
    <property type="match status" value="1"/>
</dbReference>
<keyword evidence="4" id="KW-1185">Reference proteome</keyword>
<dbReference type="Pfam" id="PF07584">
    <property type="entry name" value="BatA"/>
    <property type="match status" value="1"/>
</dbReference>
<dbReference type="InterPro" id="IPR011933">
    <property type="entry name" value="Double_TM_dom"/>
</dbReference>
<sequence length="745" mass="80398">MTLLAPIMLAGAAAVTVPVALHFFYRARYRPLPWAPMKFIKEAVEQTSRRLKFQEWVLLALRCLALVLLALALARPGRESALTGGDRPIDAVFVFDTSYSMDAKDGEKTRLERAKSAALAILDTLPDKSTVQIYSCADRAAFLGPVHSFNRDQARQLVQALEVTSLSTDFLPGLTDALAAAETGTAPAKEIYVFTDMQKSGFERQQGAVRSKCEEIKAKANLVFIRCGNVERTVPNVAVTDVQLLAAIPHTRTRVPFVVTLKNTGREVLRGITVELELDGRAVERDAVQVDQIDAGASATVTLTGSLEEAGPRLLAVRVGGDGLRGDNVFYKVIGVRDRVRVLLVAHPYAGQNVTDAGDWFVRKALVPFDADRDKEKIDRYFIETESVAPNEAGPDKLLNKDVVYLLNAAVRTDDPTEGLPPAFVAKLAEFVANGGGLVIGCGDAVAGPAYNRVLGGAGLLPLPLGDVRNATAAALFVPAATSIEEASVFGPLKPFTEWLERAELSRVYELDESPAAAGGARVLMRTTDNKPLVASRAVGRGEVLFFATSLDETWGRMMSVGQLAVPMTTHVIAHLTARKVPGGTRTAGDTLTWVPPNPDTVYELIKPRPVTERTGDKSRPRVKLGEAKEVDGRPVLTTADTVVAGEYAIVPIGAPDPIGLQPEAGLAFVVNPDQRETKELGAASDTEVEQLLGFRPPIIQAGAGTESAVRERRTRGEWTEWVLLLLLFLLVGETAWAWFCGTAR</sequence>
<keyword evidence="1" id="KW-0812">Transmembrane</keyword>
<reference evidence="4" key="1">
    <citation type="submission" date="2020-05" db="EMBL/GenBank/DDBJ databases">
        <title>Frigoriglobus tundricola gen. nov., sp. nov., a psychrotolerant cellulolytic planctomycete of the family Gemmataceae with two divergent copies of 16S rRNA gene.</title>
        <authorList>
            <person name="Kulichevskaya I.S."/>
            <person name="Ivanova A.A."/>
            <person name="Naumoff D.G."/>
            <person name="Beletsky A.V."/>
            <person name="Rijpstra W.I.C."/>
            <person name="Sinninghe Damste J.S."/>
            <person name="Mardanov A.V."/>
            <person name="Ravin N.V."/>
            <person name="Dedysh S.N."/>
        </authorList>
    </citation>
    <scope>NUCLEOTIDE SEQUENCE [LARGE SCALE GENOMIC DNA]</scope>
    <source>
        <strain evidence="4">PL17</strain>
    </source>
</reference>
<dbReference type="InterPro" id="IPR036465">
    <property type="entry name" value="vWFA_dom_sf"/>
</dbReference>